<proteinExistence type="predicted"/>
<name>A0A6J5L9P4_9CAUD</name>
<accession>A0A6J5L9P4</accession>
<evidence type="ECO:0000313" key="1">
    <source>
        <dbReference type="EMBL" id="CAB4128529.1"/>
    </source>
</evidence>
<dbReference type="EMBL" id="LR796228">
    <property type="protein sequence ID" value="CAB4128529.1"/>
    <property type="molecule type" value="Genomic_DNA"/>
</dbReference>
<protein>
    <submittedName>
        <fullName evidence="1">Uncharacterized protein</fullName>
    </submittedName>
</protein>
<gene>
    <name evidence="1" type="ORF">UFOVP102_45</name>
</gene>
<sequence length="305" mass="33782">MSYTLLELVDQVSGELGLSQPPSVIGSTNNQTIQLLSLAQRLGKDLVRDYEWQKLVKAYIWQTQTAISTTGNITAGSKIITNIPSTTNLQVGNVITGTGQTPYAEILTIDSATQVTLNAPVTTSTASVSMTFAKQDYDLPSGYDRMISDTNWDRTDHWRNLGTKSSQDWQFLQGGIISIGPRERYRIYNGKFRIFQALTTVYNFSFEYVSNYWVCAAGSSEGTKAEFTADTDTCVFPDDLMMAGLKFYFLKAKKLDYGIELGEFTRALSYNKAQDVPVPSMSLAPVGMNQLVGPWSVQDGNWPSV</sequence>
<reference evidence="1" key="1">
    <citation type="submission" date="2020-04" db="EMBL/GenBank/DDBJ databases">
        <authorList>
            <person name="Chiriac C."/>
            <person name="Salcher M."/>
            <person name="Ghai R."/>
            <person name="Kavagutti S V."/>
        </authorList>
    </citation>
    <scope>NUCLEOTIDE SEQUENCE</scope>
</reference>
<organism evidence="1">
    <name type="scientific">uncultured Caudovirales phage</name>
    <dbReference type="NCBI Taxonomy" id="2100421"/>
    <lineage>
        <taxon>Viruses</taxon>
        <taxon>Duplodnaviria</taxon>
        <taxon>Heunggongvirae</taxon>
        <taxon>Uroviricota</taxon>
        <taxon>Caudoviricetes</taxon>
        <taxon>Peduoviridae</taxon>
        <taxon>Maltschvirus</taxon>
        <taxon>Maltschvirus maltsch</taxon>
    </lineage>
</organism>